<dbReference type="STRING" id="1314781.A0A165AUD9"/>
<dbReference type="SUPFAM" id="SSF144232">
    <property type="entry name" value="HIT/MYND zinc finger-like"/>
    <property type="match status" value="1"/>
</dbReference>
<dbReference type="Gene3D" id="6.10.140.2220">
    <property type="match status" value="1"/>
</dbReference>
<keyword evidence="1" id="KW-0479">Metal-binding</keyword>
<evidence type="ECO:0000259" key="5">
    <source>
        <dbReference type="PROSITE" id="PS50865"/>
    </source>
</evidence>
<evidence type="ECO:0000313" key="6">
    <source>
        <dbReference type="EMBL" id="KZV79423.1"/>
    </source>
</evidence>
<proteinExistence type="predicted"/>
<dbReference type="EMBL" id="KV426622">
    <property type="protein sequence ID" value="KZV79423.1"/>
    <property type="molecule type" value="Genomic_DNA"/>
</dbReference>
<evidence type="ECO:0000313" key="7">
    <source>
        <dbReference type="Proteomes" id="UP000077266"/>
    </source>
</evidence>
<reference evidence="6 7" key="1">
    <citation type="journal article" date="2016" name="Mol. Biol. Evol.">
        <title>Comparative Genomics of Early-Diverging Mushroom-Forming Fungi Provides Insights into the Origins of Lignocellulose Decay Capabilities.</title>
        <authorList>
            <person name="Nagy L.G."/>
            <person name="Riley R."/>
            <person name="Tritt A."/>
            <person name="Adam C."/>
            <person name="Daum C."/>
            <person name="Floudas D."/>
            <person name="Sun H."/>
            <person name="Yadav J.S."/>
            <person name="Pangilinan J."/>
            <person name="Larsson K.H."/>
            <person name="Matsuura K."/>
            <person name="Barry K."/>
            <person name="Labutti K."/>
            <person name="Kuo R."/>
            <person name="Ohm R.A."/>
            <person name="Bhattacharya S.S."/>
            <person name="Shirouzu T."/>
            <person name="Yoshinaga Y."/>
            <person name="Martin F.M."/>
            <person name="Grigoriev I.V."/>
            <person name="Hibbett D.S."/>
        </authorList>
    </citation>
    <scope>NUCLEOTIDE SEQUENCE [LARGE SCALE GENOMIC DNA]</scope>
    <source>
        <strain evidence="6 7">HHB12029</strain>
    </source>
</reference>
<evidence type="ECO:0000256" key="2">
    <source>
        <dbReference type="ARBA" id="ARBA00022771"/>
    </source>
</evidence>
<dbReference type="Proteomes" id="UP000077266">
    <property type="component" value="Unassembled WGS sequence"/>
</dbReference>
<dbReference type="GO" id="GO:0008270">
    <property type="term" value="F:zinc ion binding"/>
    <property type="evidence" value="ECO:0007669"/>
    <property type="project" value="UniProtKB-KW"/>
</dbReference>
<sequence>MSMTMAQLALFERLASVLRDGFIPADKPSVCFMCFTQFYRLCTGCPDDSAVARLTSKCAAFLDTLARFVMAEGYASEDRRAILSSQLLRNWKQCQKCRSHTPNGAQSRGTGIFDNFLDKGCDLLATALEHSGSLSSAGKPKPFRTKAGSWPQNKEHIFPYGAAVCVSNLVTASDICTGTGATTLLTIAMTFHRSLLFEEALRHRGNIVQRFISGFQSAAQILQDVFPLREQREDDDSTLASSLNSTHIYPVFLETIFFGTGALPGDHRKFVLGYEGELYRAIVDVLAYFSNARAWTAQLSDVAGLLYVRLPASGRHNPPLFIRNKAHLAASESAHPYLRLARLLRALTLRQSCSGPDCGRETQSAESSTKFQMCARCKMVRYCSKECQRADWKHDPNPHKEICDILNELCAIADPKSLVFEFLDACQERQFPLERAQRLVEWICGLSTTVDAGPLPTAYQDLPTAYKELLTDTIGAAEKAGLEEEFSENSTSVTLDYYAHYVYLNRRN</sequence>
<dbReference type="PROSITE" id="PS50865">
    <property type="entry name" value="ZF_MYND_2"/>
    <property type="match status" value="1"/>
</dbReference>
<dbReference type="OrthoDB" id="9922773at2759"/>
<gene>
    <name evidence="6" type="ORF">EXIGLDRAFT_756987</name>
</gene>
<protein>
    <recommendedName>
        <fullName evidence="5">MYND-type domain-containing protein</fullName>
    </recommendedName>
</protein>
<dbReference type="InParanoid" id="A0A165AUD9"/>
<feature type="domain" description="MYND-type" evidence="5">
    <location>
        <begin position="355"/>
        <end position="403"/>
    </location>
</feature>
<evidence type="ECO:0000256" key="1">
    <source>
        <dbReference type="ARBA" id="ARBA00022723"/>
    </source>
</evidence>
<dbReference type="InterPro" id="IPR002893">
    <property type="entry name" value="Znf_MYND"/>
</dbReference>
<evidence type="ECO:0000256" key="4">
    <source>
        <dbReference type="PROSITE-ProRule" id="PRU00134"/>
    </source>
</evidence>
<keyword evidence="3" id="KW-0862">Zinc</keyword>
<accession>A0A165AUD9</accession>
<organism evidence="6 7">
    <name type="scientific">Exidia glandulosa HHB12029</name>
    <dbReference type="NCBI Taxonomy" id="1314781"/>
    <lineage>
        <taxon>Eukaryota</taxon>
        <taxon>Fungi</taxon>
        <taxon>Dikarya</taxon>
        <taxon>Basidiomycota</taxon>
        <taxon>Agaricomycotina</taxon>
        <taxon>Agaricomycetes</taxon>
        <taxon>Auriculariales</taxon>
        <taxon>Exidiaceae</taxon>
        <taxon>Exidia</taxon>
    </lineage>
</organism>
<name>A0A165AUD9_EXIGL</name>
<keyword evidence="7" id="KW-1185">Reference proteome</keyword>
<dbReference type="AlphaFoldDB" id="A0A165AUD9"/>
<evidence type="ECO:0000256" key="3">
    <source>
        <dbReference type="ARBA" id="ARBA00022833"/>
    </source>
</evidence>
<keyword evidence="2 4" id="KW-0863">Zinc-finger</keyword>
<dbReference type="Pfam" id="PF01753">
    <property type="entry name" value="zf-MYND"/>
    <property type="match status" value="1"/>
</dbReference>